<dbReference type="AlphaFoldDB" id="A0A1C7I9C9"/>
<reference evidence="10" key="1">
    <citation type="submission" date="2017-04" db="EMBL/GenBank/DDBJ databases">
        <title>Complete Genome Sequences of Twelve Strains of a Stable Defined Moderately Diverse Mouse Microbiota 2 (sDMDMm2).</title>
        <authorList>
            <person name="Uchimura Y."/>
            <person name="Wyss M."/>
            <person name="Brugiroux S."/>
            <person name="Limenitakis J.P."/>
            <person name="Stecher B."/>
            <person name="McCoy K.D."/>
            <person name="Macpherson A.J."/>
        </authorList>
    </citation>
    <scope>NUCLEOTIDE SEQUENCE</scope>
    <source>
        <strain evidence="10">YL58</strain>
    </source>
</reference>
<protein>
    <recommendedName>
        <fullName evidence="9">L,D-TPase catalytic domain-containing protein</fullName>
    </recommendedName>
</protein>
<evidence type="ECO:0000256" key="7">
    <source>
        <dbReference type="SAM" id="MobiDB-lite"/>
    </source>
</evidence>
<dbReference type="InterPro" id="IPR022029">
    <property type="entry name" value="YoaR-like_PG-bd"/>
</dbReference>
<dbReference type="GO" id="GO:0005576">
    <property type="term" value="C:extracellular region"/>
    <property type="evidence" value="ECO:0007669"/>
    <property type="project" value="TreeGrafter"/>
</dbReference>
<keyword evidence="4 6" id="KW-0573">Peptidoglycan synthesis</keyword>
<gene>
    <name evidence="10" type="ORF">A4V09_10830</name>
</gene>
<dbReference type="GO" id="GO:0016740">
    <property type="term" value="F:transferase activity"/>
    <property type="evidence" value="ECO:0007669"/>
    <property type="project" value="UniProtKB-KW"/>
</dbReference>
<dbReference type="PANTHER" id="PTHR30582">
    <property type="entry name" value="L,D-TRANSPEPTIDASE"/>
    <property type="match status" value="1"/>
</dbReference>
<sequence>MKKKTQQKKLQQAEEQAKAAVRQGEAEQTQPKSEMEAKIDSAMEKIIQDTIGSQAEAAAYQEPDKKTIKMQKKAAKKEMRAEEKKGKKTGIKIALGITGAVVILAAAGYGAGAYYYKDKFFKGTTVNHIACGNLTVEQAEDLIRKKVEDYSIQVQFRNDQTREIKGQDIGYAYVSDGSVQKLLDEQNPFTWIKGYFRDTDHEAEENIQYDKEALKAQLQSFDCMQAASMEAPTDAYIAFQENQFVIVDETAGTTVQEDIILSALEQAVAGSEESVSAEEAGSYAAPAVTKEDPTLNHQRDVWNSCAAVTITYTFGDKTEVLDGMTVKEWMTYDENGNYVEDPATLEARVTEFVAWLADNYDTVGRDRTITSTATGEPITVSGGNYGFQINQLKEKAQLLEDIASHAVTVREPVYSKAGVAYGENDIGGTYVEIDLTSQHLWFYKDGALLMDTDLVSGTYVMRDRRTPGGVYSLMYKQRNQVLRGRKLEDGTYEYEQPVKYWMPFNGGIGLHDANWRYSFGGSIYRTSGSHGCINLPTAAATTIYENIEAGCPVVCFYRE</sequence>
<keyword evidence="8" id="KW-0812">Transmembrane</keyword>
<organism evidence="10 11">
    <name type="scientific">Blautia pseudococcoides</name>
    <dbReference type="NCBI Taxonomy" id="1796616"/>
    <lineage>
        <taxon>Bacteria</taxon>
        <taxon>Bacillati</taxon>
        <taxon>Bacillota</taxon>
        <taxon>Clostridia</taxon>
        <taxon>Lachnospirales</taxon>
        <taxon>Lachnospiraceae</taxon>
        <taxon>Blautia</taxon>
    </lineage>
</organism>
<dbReference type="Gene3D" id="2.40.440.10">
    <property type="entry name" value="L,D-transpeptidase catalytic domain-like"/>
    <property type="match status" value="1"/>
</dbReference>
<keyword evidence="8" id="KW-0472">Membrane</keyword>
<feature type="domain" description="L,D-TPase catalytic" evidence="9">
    <location>
        <begin position="429"/>
        <end position="556"/>
    </location>
</feature>
<keyword evidence="8" id="KW-1133">Transmembrane helix</keyword>
<evidence type="ECO:0000313" key="11">
    <source>
        <dbReference type="Proteomes" id="UP000092574"/>
    </source>
</evidence>
<evidence type="ECO:0000256" key="5">
    <source>
        <dbReference type="ARBA" id="ARBA00023316"/>
    </source>
</evidence>
<evidence type="ECO:0000256" key="2">
    <source>
        <dbReference type="ARBA" id="ARBA00022679"/>
    </source>
</evidence>
<evidence type="ECO:0000256" key="4">
    <source>
        <dbReference type="ARBA" id="ARBA00022984"/>
    </source>
</evidence>
<dbReference type="STRING" id="1796616.A4V09_10830"/>
<proteinExistence type="predicted"/>
<accession>A0A1C7I9C9</accession>
<dbReference type="InterPro" id="IPR038054">
    <property type="entry name" value="LD_TPept-like_central_sf"/>
</dbReference>
<evidence type="ECO:0000256" key="1">
    <source>
        <dbReference type="ARBA" id="ARBA00004752"/>
    </source>
</evidence>
<feature type="transmembrane region" description="Helical" evidence="8">
    <location>
        <begin position="93"/>
        <end position="116"/>
    </location>
</feature>
<feature type="active site" description="Proton donor/acceptor" evidence="6">
    <location>
        <position position="511"/>
    </location>
</feature>
<evidence type="ECO:0000256" key="8">
    <source>
        <dbReference type="SAM" id="Phobius"/>
    </source>
</evidence>
<dbReference type="InterPro" id="IPR050979">
    <property type="entry name" value="LD-transpeptidase"/>
</dbReference>
<evidence type="ECO:0000256" key="3">
    <source>
        <dbReference type="ARBA" id="ARBA00022960"/>
    </source>
</evidence>
<keyword evidence="3 6" id="KW-0133">Cell shape</keyword>
<dbReference type="CDD" id="cd16913">
    <property type="entry name" value="YkuD_like"/>
    <property type="match status" value="1"/>
</dbReference>
<dbReference type="RefSeq" id="WP_084043536.1">
    <property type="nucleotide sequence ID" value="NZ_CP015405.2"/>
</dbReference>
<dbReference type="GO" id="GO:0071555">
    <property type="term" value="P:cell wall organization"/>
    <property type="evidence" value="ECO:0007669"/>
    <property type="project" value="UniProtKB-UniRule"/>
</dbReference>
<evidence type="ECO:0000259" key="9">
    <source>
        <dbReference type="PROSITE" id="PS52029"/>
    </source>
</evidence>
<keyword evidence="2" id="KW-0808">Transferase</keyword>
<dbReference type="SUPFAM" id="SSF141523">
    <property type="entry name" value="L,D-transpeptidase catalytic domain-like"/>
    <property type="match status" value="1"/>
</dbReference>
<dbReference type="EMBL" id="CP015405">
    <property type="protein sequence ID" value="ANU76215.1"/>
    <property type="molecule type" value="Genomic_DNA"/>
</dbReference>
<dbReference type="PROSITE" id="PS52029">
    <property type="entry name" value="LD_TPASE"/>
    <property type="match status" value="1"/>
</dbReference>
<keyword evidence="5 6" id="KW-0961">Cell wall biogenesis/degradation</keyword>
<dbReference type="GO" id="GO:0071972">
    <property type="term" value="F:peptidoglycan L,D-transpeptidase activity"/>
    <property type="evidence" value="ECO:0007669"/>
    <property type="project" value="TreeGrafter"/>
</dbReference>
<dbReference type="Gene3D" id="3.10.20.800">
    <property type="match status" value="1"/>
</dbReference>
<dbReference type="PANTHER" id="PTHR30582:SF33">
    <property type="entry name" value="EXPORTED PROTEIN"/>
    <property type="match status" value="1"/>
</dbReference>
<feature type="active site" description="Nucleophile" evidence="6">
    <location>
        <position position="532"/>
    </location>
</feature>
<feature type="region of interest" description="Disordered" evidence="7">
    <location>
        <begin position="1"/>
        <end position="37"/>
    </location>
</feature>
<dbReference type="GO" id="GO:0008360">
    <property type="term" value="P:regulation of cell shape"/>
    <property type="evidence" value="ECO:0007669"/>
    <property type="project" value="UniProtKB-UniRule"/>
</dbReference>
<keyword evidence="11" id="KW-1185">Reference proteome</keyword>
<dbReference type="GO" id="GO:0018104">
    <property type="term" value="P:peptidoglycan-protein cross-linking"/>
    <property type="evidence" value="ECO:0007669"/>
    <property type="project" value="TreeGrafter"/>
</dbReference>
<dbReference type="InterPro" id="IPR005490">
    <property type="entry name" value="LD_TPept_cat_dom"/>
</dbReference>
<evidence type="ECO:0000313" key="10">
    <source>
        <dbReference type="EMBL" id="ANU76215.1"/>
    </source>
</evidence>
<dbReference type="SUPFAM" id="SSF143985">
    <property type="entry name" value="L,D-transpeptidase pre-catalytic domain-like"/>
    <property type="match status" value="1"/>
</dbReference>
<comment type="pathway">
    <text evidence="1 6">Cell wall biogenesis; peptidoglycan biosynthesis.</text>
</comment>
<dbReference type="Pfam" id="PF03734">
    <property type="entry name" value="YkuD"/>
    <property type="match status" value="1"/>
</dbReference>
<name>A0A1C7I9C9_9FIRM</name>
<dbReference type="KEGG" id="byl:A4V09_10830"/>
<dbReference type="UniPathway" id="UPA00219"/>
<dbReference type="Proteomes" id="UP000092574">
    <property type="component" value="Chromosome"/>
</dbReference>
<evidence type="ECO:0000256" key="6">
    <source>
        <dbReference type="PROSITE-ProRule" id="PRU01373"/>
    </source>
</evidence>
<dbReference type="OrthoDB" id="3176960at2"/>
<dbReference type="Pfam" id="PF12229">
    <property type="entry name" value="PG_binding_4"/>
    <property type="match status" value="1"/>
</dbReference>
<dbReference type="InterPro" id="IPR038063">
    <property type="entry name" value="Transpep_catalytic_dom"/>
</dbReference>